<name>A0A1X7V9A3_AMPQE</name>
<reference evidence="3" key="1">
    <citation type="submission" date="2017-05" db="UniProtKB">
        <authorList>
            <consortium name="EnsemblMetazoa"/>
        </authorList>
    </citation>
    <scope>IDENTIFICATION</scope>
</reference>
<evidence type="ECO:0000259" key="2">
    <source>
        <dbReference type="Pfam" id="PF22938"/>
    </source>
</evidence>
<sequence>MATAKLHHPWTGPFVIMDKVSDLNYKIKFLNATSAKPLIVHFNRLQLCVPGTRFQSPLVTTFPAPSTYHVGEGATIVEDGNGDNCNNLPPPSLPTTPSVTSSVPLTTPPLPTLPVVTPSIPHRYPRRTS</sequence>
<organism evidence="3">
    <name type="scientific">Amphimedon queenslandica</name>
    <name type="common">Sponge</name>
    <dbReference type="NCBI Taxonomy" id="400682"/>
    <lineage>
        <taxon>Eukaryota</taxon>
        <taxon>Metazoa</taxon>
        <taxon>Porifera</taxon>
        <taxon>Demospongiae</taxon>
        <taxon>Heteroscleromorpha</taxon>
        <taxon>Haplosclerida</taxon>
        <taxon>Niphatidae</taxon>
        <taxon>Amphimedon</taxon>
    </lineage>
</organism>
<feature type="region of interest" description="Disordered" evidence="1">
    <location>
        <begin position="81"/>
        <end position="111"/>
    </location>
</feature>
<accession>A0A1X7V9A3</accession>
<proteinExistence type="predicted"/>
<evidence type="ECO:0000256" key="1">
    <source>
        <dbReference type="SAM" id="MobiDB-lite"/>
    </source>
</evidence>
<protein>
    <recommendedName>
        <fullName evidence="2">Integrase p58-like C-terminal domain-containing protein</fullName>
    </recommendedName>
</protein>
<evidence type="ECO:0000313" key="3">
    <source>
        <dbReference type="EnsemblMetazoa" id="Aqu2.1.36354_001"/>
    </source>
</evidence>
<feature type="domain" description="Integrase p58-like C-terminal" evidence="2">
    <location>
        <begin position="12"/>
        <end position="45"/>
    </location>
</feature>
<dbReference type="InParanoid" id="A0A1X7V9A3"/>
<dbReference type="InterPro" id="IPR054465">
    <property type="entry name" value="Integrase_p58-like_C"/>
</dbReference>
<dbReference type="Pfam" id="PF22938">
    <property type="entry name" value="Integrase_p58_C"/>
    <property type="match status" value="1"/>
</dbReference>
<dbReference type="EnsemblMetazoa" id="Aqu2.1.36354_001">
    <property type="protein sequence ID" value="Aqu2.1.36354_001"/>
    <property type="gene ID" value="Aqu2.1.36354"/>
</dbReference>
<dbReference type="AlphaFoldDB" id="A0A1X7V9A3"/>
<feature type="compositionally biased region" description="Low complexity" evidence="1">
    <location>
        <begin position="95"/>
        <end position="105"/>
    </location>
</feature>